<dbReference type="AlphaFoldDB" id="A0A8K0D5L1"/>
<dbReference type="Proteomes" id="UP000801492">
    <property type="component" value="Unassembled WGS sequence"/>
</dbReference>
<comment type="caution">
    <text evidence="2">The sequence shown here is derived from an EMBL/GenBank/DDBJ whole genome shotgun (WGS) entry which is preliminary data.</text>
</comment>
<organism evidence="2 3">
    <name type="scientific">Ignelater luminosus</name>
    <name type="common">Cucubano</name>
    <name type="synonym">Pyrophorus luminosus</name>
    <dbReference type="NCBI Taxonomy" id="2038154"/>
    <lineage>
        <taxon>Eukaryota</taxon>
        <taxon>Metazoa</taxon>
        <taxon>Ecdysozoa</taxon>
        <taxon>Arthropoda</taxon>
        <taxon>Hexapoda</taxon>
        <taxon>Insecta</taxon>
        <taxon>Pterygota</taxon>
        <taxon>Neoptera</taxon>
        <taxon>Endopterygota</taxon>
        <taxon>Coleoptera</taxon>
        <taxon>Polyphaga</taxon>
        <taxon>Elateriformia</taxon>
        <taxon>Elateroidea</taxon>
        <taxon>Elateridae</taxon>
        <taxon>Agrypninae</taxon>
        <taxon>Pyrophorini</taxon>
        <taxon>Ignelater</taxon>
    </lineage>
</organism>
<dbReference type="PANTHER" id="PTHR31649">
    <property type="entry name" value="AGAP009604-PA"/>
    <property type="match status" value="1"/>
</dbReference>
<keyword evidence="1" id="KW-0732">Signal</keyword>
<feature type="non-terminal residue" evidence="2">
    <location>
        <position position="1"/>
    </location>
</feature>
<dbReference type="PANTHER" id="PTHR31649:SF10">
    <property type="entry name" value="IP19903P-RELATED"/>
    <property type="match status" value="1"/>
</dbReference>
<feature type="chain" id="PRO_5035446811" description="DUF3421 domain containing protein" evidence="1">
    <location>
        <begin position="19"/>
        <end position="225"/>
    </location>
</feature>
<evidence type="ECO:0008006" key="4">
    <source>
        <dbReference type="Google" id="ProtNLM"/>
    </source>
</evidence>
<name>A0A8K0D5L1_IGNLU</name>
<sequence>MNTIIAQLFVVYIAVIAGYYCPVPSPSITNPNQIPHYYWRDYVGVIPEDAIQGGTDDYGNPTYVGQAYFEKFELLPVIIYVGCKSANATAYANEITTDKNIKILCGKYKENFEWVATKNEETHLLTNRILIVGGYEVGQTLHIGRVQYSGSTSNSYRLEYYWRDYVGIIPEDAVEGGTDESGAPTYVGQTYIREYGLLPAIIFRGCRTVNTTAQDKEVTSDTNIK</sequence>
<reference evidence="2" key="1">
    <citation type="submission" date="2019-08" db="EMBL/GenBank/DDBJ databases">
        <title>The genome of the North American firefly Photinus pyralis.</title>
        <authorList>
            <consortium name="Photinus pyralis genome working group"/>
            <person name="Fallon T.R."/>
            <person name="Sander Lower S.E."/>
            <person name="Weng J.-K."/>
        </authorList>
    </citation>
    <scope>NUCLEOTIDE SEQUENCE</scope>
    <source>
        <strain evidence="2">TRF0915ILg1</strain>
        <tissue evidence="2">Whole body</tissue>
    </source>
</reference>
<evidence type="ECO:0000256" key="1">
    <source>
        <dbReference type="SAM" id="SignalP"/>
    </source>
</evidence>
<gene>
    <name evidence="2" type="ORF">ILUMI_09543</name>
</gene>
<evidence type="ECO:0000313" key="3">
    <source>
        <dbReference type="Proteomes" id="UP000801492"/>
    </source>
</evidence>
<protein>
    <recommendedName>
        <fullName evidence="4">DUF3421 domain containing protein</fullName>
    </recommendedName>
</protein>
<evidence type="ECO:0000313" key="2">
    <source>
        <dbReference type="EMBL" id="KAF2896632.1"/>
    </source>
</evidence>
<dbReference type="OrthoDB" id="6784110at2759"/>
<dbReference type="EMBL" id="VTPC01004895">
    <property type="protein sequence ID" value="KAF2896632.1"/>
    <property type="molecule type" value="Genomic_DNA"/>
</dbReference>
<feature type="signal peptide" evidence="1">
    <location>
        <begin position="1"/>
        <end position="18"/>
    </location>
</feature>
<proteinExistence type="predicted"/>
<keyword evidence="3" id="KW-1185">Reference proteome</keyword>
<accession>A0A8K0D5L1</accession>